<evidence type="ECO:0000313" key="2">
    <source>
        <dbReference type="Proteomes" id="UP000027195"/>
    </source>
</evidence>
<keyword evidence="2" id="KW-1185">Reference proteome</keyword>
<protein>
    <submittedName>
        <fullName evidence="1">Uncharacterized protein</fullName>
    </submittedName>
</protein>
<accession>A0A067N313</accession>
<gene>
    <name evidence="1" type="ORF">BOTBODRAFT_198612</name>
</gene>
<organism evidence="1 2">
    <name type="scientific">Botryobasidium botryosum (strain FD-172 SS1)</name>
    <dbReference type="NCBI Taxonomy" id="930990"/>
    <lineage>
        <taxon>Eukaryota</taxon>
        <taxon>Fungi</taxon>
        <taxon>Dikarya</taxon>
        <taxon>Basidiomycota</taxon>
        <taxon>Agaricomycotina</taxon>
        <taxon>Agaricomycetes</taxon>
        <taxon>Cantharellales</taxon>
        <taxon>Botryobasidiaceae</taxon>
        <taxon>Botryobasidium</taxon>
    </lineage>
</organism>
<sequence>MNPLIPPFLHFMPPPLQILSVGSGMCVHFPSFRLLTLSLAAAIVAAKAFWLQPGKTEAAHITASSKHYIQSGIVEQVRAAILEAFQDNPGPYDTSKGLETLQQVVLKNYKSKLCVL</sequence>
<dbReference type="EMBL" id="KL198016">
    <property type="protein sequence ID" value="KDQ21315.1"/>
    <property type="molecule type" value="Genomic_DNA"/>
</dbReference>
<dbReference type="AlphaFoldDB" id="A0A067N313"/>
<dbReference type="InParanoid" id="A0A067N313"/>
<evidence type="ECO:0000313" key="1">
    <source>
        <dbReference type="EMBL" id="KDQ21315.1"/>
    </source>
</evidence>
<dbReference type="HOGENOM" id="CLU_126089_0_0_1"/>
<reference evidence="2" key="1">
    <citation type="journal article" date="2014" name="Proc. Natl. Acad. Sci. U.S.A.">
        <title>Extensive sampling of basidiomycete genomes demonstrates inadequacy of the white-rot/brown-rot paradigm for wood decay fungi.</title>
        <authorList>
            <person name="Riley R."/>
            <person name="Salamov A.A."/>
            <person name="Brown D.W."/>
            <person name="Nagy L.G."/>
            <person name="Floudas D."/>
            <person name="Held B.W."/>
            <person name="Levasseur A."/>
            <person name="Lombard V."/>
            <person name="Morin E."/>
            <person name="Otillar R."/>
            <person name="Lindquist E.A."/>
            <person name="Sun H."/>
            <person name="LaButti K.M."/>
            <person name="Schmutz J."/>
            <person name="Jabbour D."/>
            <person name="Luo H."/>
            <person name="Baker S.E."/>
            <person name="Pisabarro A.G."/>
            <person name="Walton J.D."/>
            <person name="Blanchette R.A."/>
            <person name="Henrissat B."/>
            <person name="Martin F."/>
            <person name="Cullen D."/>
            <person name="Hibbett D.S."/>
            <person name="Grigoriev I.V."/>
        </authorList>
    </citation>
    <scope>NUCLEOTIDE SEQUENCE [LARGE SCALE GENOMIC DNA]</scope>
    <source>
        <strain evidence="2">FD-172 SS1</strain>
    </source>
</reference>
<proteinExistence type="predicted"/>
<dbReference type="Proteomes" id="UP000027195">
    <property type="component" value="Unassembled WGS sequence"/>
</dbReference>
<name>A0A067N313_BOTB1</name>